<reference evidence="2 3" key="1">
    <citation type="submission" date="2021-06" db="EMBL/GenBank/DDBJ databases">
        <authorList>
            <person name="Kallberg Y."/>
            <person name="Tangrot J."/>
            <person name="Rosling A."/>
        </authorList>
    </citation>
    <scope>NUCLEOTIDE SEQUENCE [LARGE SCALE GENOMIC DNA]</scope>
    <source>
        <strain evidence="2 3">120-4 pot B 10/14</strain>
    </source>
</reference>
<gene>
    <name evidence="2" type="ORF">GMARGA_LOCUS20423</name>
</gene>
<dbReference type="Proteomes" id="UP000789901">
    <property type="component" value="Unassembled WGS sequence"/>
</dbReference>
<sequence length="227" mass="25564">MQKSRVKEGRTIYLIYCCLLCSHLNVRIINRIICFKRSGINRSGIRICGCGICGITGGGISGISGIAGVESIVDVLAEKDIDKRTKMRLAIEELDGMLKTDDNKMDKGIRVCLQASLQYLQLRYQDQTRIGASTTIASSLGWGDYKARCIGVWAQNWIKWRKLPKENHGWGPEGYMLEIEFGRGIHVSEFLCELLGRVYLTEEQHAAHPKIPNHYVTELLEIGANYE</sequence>
<keyword evidence="3" id="KW-1185">Reference proteome</keyword>
<name>A0ABN7VM51_GIGMA</name>
<accession>A0ABN7VM51</accession>
<protein>
    <submittedName>
        <fullName evidence="2">38770_t:CDS:1</fullName>
    </submittedName>
</protein>
<evidence type="ECO:0000313" key="3">
    <source>
        <dbReference type="Proteomes" id="UP000789901"/>
    </source>
</evidence>
<keyword evidence="1" id="KW-0812">Transmembrane</keyword>
<keyword evidence="1" id="KW-1133">Transmembrane helix</keyword>
<comment type="caution">
    <text evidence="2">The sequence shown here is derived from an EMBL/GenBank/DDBJ whole genome shotgun (WGS) entry which is preliminary data.</text>
</comment>
<feature type="non-terminal residue" evidence="2">
    <location>
        <position position="227"/>
    </location>
</feature>
<organism evidence="2 3">
    <name type="scientific">Gigaspora margarita</name>
    <dbReference type="NCBI Taxonomy" id="4874"/>
    <lineage>
        <taxon>Eukaryota</taxon>
        <taxon>Fungi</taxon>
        <taxon>Fungi incertae sedis</taxon>
        <taxon>Mucoromycota</taxon>
        <taxon>Glomeromycotina</taxon>
        <taxon>Glomeromycetes</taxon>
        <taxon>Diversisporales</taxon>
        <taxon>Gigasporaceae</taxon>
        <taxon>Gigaspora</taxon>
    </lineage>
</organism>
<evidence type="ECO:0000256" key="1">
    <source>
        <dbReference type="SAM" id="Phobius"/>
    </source>
</evidence>
<keyword evidence="1" id="KW-0472">Membrane</keyword>
<feature type="transmembrane region" description="Helical" evidence="1">
    <location>
        <begin position="12"/>
        <end position="29"/>
    </location>
</feature>
<dbReference type="EMBL" id="CAJVQB010017891">
    <property type="protein sequence ID" value="CAG8785838.1"/>
    <property type="molecule type" value="Genomic_DNA"/>
</dbReference>
<evidence type="ECO:0000313" key="2">
    <source>
        <dbReference type="EMBL" id="CAG8785838.1"/>
    </source>
</evidence>
<proteinExistence type="predicted"/>